<gene>
    <name evidence="2" type="ORF">DHW03_08120</name>
</gene>
<evidence type="ECO:0000256" key="1">
    <source>
        <dbReference type="SAM" id="Phobius"/>
    </source>
</evidence>
<protein>
    <submittedName>
        <fullName evidence="2">Uncharacterized protein</fullName>
    </submittedName>
</protein>
<evidence type="ECO:0000313" key="2">
    <source>
        <dbReference type="EMBL" id="PWS27549.1"/>
    </source>
</evidence>
<dbReference type="EMBL" id="QGNZ01000002">
    <property type="protein sequence ID" value="PWS27549.1"/>
    <property type="molecule type" value="Genomic_DNA"/>
</dbReference>
<keyword evidence="3" id="KW-1185">Reference proteome</keyword>
<keyword evidence="1" id="KW-0472">Membrane</keyword>
<proteinExistence type="predicted"/>
<reference evidence="2 3" key="1">
    <citation type="submission" date="2018-05" db="EMBL/GenBank/DDBJ databases">
        <title>Pedobacter paludis sp. nov., isolated from wetland soil.</title>
        <authorList>
            <person name="Zhang Y."/>
            <person name="Wang G."/>
        </authorList>
    </citation>
    <scope>NUCLEOTIDE SEQUENCE [LARGE SCALE GENOMIC DNA]</scope>
    <source>
        <strain evidence="2 3">KCTC22721</strain>
    </source>
</reference>
<accession>A0A317ENM5</accession>
<dbReference type="Proteomes" id="UP000245379">
    <property type="component" value="Unassembled WGS sequence"/>
</dbReference>
<organism evidence="2 3">
    <name type="scientific">Pedobacter yonginense</name>
    <dbReference type="NCBI Taxonomy" id="651869"/>
    <lineage>
        <taxon>Bacteria</taxon>
        <taxon>Pseudomonadati</taxon>
        <taxon>Bacteroidota</taxon>
        <taxon>Sphingobacteriia</taxon>
        <taxon>Sphingobacteriales</taxon>
        <taxon>Sphingobacteriaceae</taxon>
        <taxon>Pedobacter</taxon>
    </lineage>
</organism>
<name>A0A317ENM5_9SPHI</name>
<keyword evidence="1" id="KW-1133">Transmembrane helix</keyword>
<dbReference type="AlphaFoldDB" id="A0A317ENM5"/>
<evidence type="ECO:0000313" key="3">
    <source>
        <dbReference type="Proteomes" id="UP000245379"/>
    </source>
</evidence>
<comment type="caution">
    <text evidence="2">The sequence shown here is derived from an EMBL/GenBank/DDBJ whole genome shotgun (WGS) entry which is preliminary data.</text>
</comment>
<feature type="transmembrane region" description="Helical" evidence="1">
    <location>
        <begin position="29"/>
        <end position="51"/>
    </location>
</feature>
<sequence length="68" mass="7900">MISNFFKNPNIQFKNDDAVKDALKELFAVFWYCLLFSGISLLVVSLIDFVIKLNHQFSFMDAIDHAQQ</sequence>
<keyword evidence="1" id="KW-0812">Transmembrane</keyword>